<dbReference type="NCBIfam" id="NF004559">
    <property type="entry name" value="PRK05899.2-5"/>
    <property type="match status" value="1"/>
</dbReference>
<proteinExistence type="inferred from homology"/>
<dbReference type="GO" id="GO:0005737">
    <property type="term" value="C:cytoplasm"/>
    <property type="evidence" value="ECO:0007669"/>
    <property type="project" value="UniProtKB-ARBA"/>
</dbReference>
<dbReference type="InterPro" id="IPR005475">
    <property type="entry name" value="Transketolase-like_Pyr-bd"/>
</dbReference>
<comment type="subunit">
    <text evidence="6">Homodimer.</text>
</comment>
<dbReference type="PROSITE" id="PS00802">
    <property type="entry name" value="TRANSKETOLASE_2"/>
    <property type="match status" value="1"/>
</dbReference>
<keyword evidence="10" id="KW-0106">Calcium</keyword>
<dbReference type="PROSITE" id="PS00801">
    <property type="entry name" value="TRANSKETOLASE_1"/>
    <property type="match status" value="1"/>
</dbReference>
<evidence type="ECO:0000256" key="12">
    <source>
        <dbReference type="ARBA" id="ARBA00023052"/>
    </source>
</evidence>
<organism evidence="15 16">
    <name type="scientific">Candidatus Roizmanbacteria bacterium RIFCSPHIGHO2_02_FULL_43_11</name>
    <dbReference type="NCBI Taxonomy" id="1802043"/>
    <lineage>
        <taxon>Bacteria</taxon>
        <taxon>Candidatus Roizmaniibacteriota</taxon>
    </lineage>
</organism>
<dbReference type="CDD" id="cd02012">
    <property type="entry name" value="TPP_TK"/>
    <property type="match status" value="1"/>
</dbReference>
<feature type="domain" description="Transketolase-like pyrimidine-binding" evidence="14">
    <location>
        <begin position="302"/>
        <end position="466"/>
    </location>
</feature>
<evidence type="ECO:0000256" key="11">
    <source>
        <dbReference type="ARBA" id="ARBA00022842"/>
    </source>
</evidence>
<dbReference type="Pfam" id="PF02780">
    <property type="entry name" value="Transketolase_C"/>
    <property type="match status" value="1"/>
</dbReference>
<evidence type="ECO:0000256" key="7">
    <source>
        <dbReference type="ARBA" id="ARBA00016662"/>
    </source>
</evidence>
<dbReference type="CDD" id="cd07033">
    <property type="entry name" value="TPP_PYR_DXS_TK_like"/>
    <property type="match status" value="1"/>
</dbReference>
<comment type="caution">
    <text evidence="15">The sequence shown here is derived from an EMBL/GenBank/DDBJ whole genome shotgun (WGS) entry which is preliminary data.</text>
</comment>
<dbReference type="FunFam" id="3.40.50.970:FF:000129">
    <property type="entry name" value="Transketolase"/>
    <property type="match status" value="1"/>
</dbReference>
<dbReference type="Gene3D" id="3.40.50.920">
    <property type="match status" value="1"/>
</dbReference>
<evidence type="ECO:0000256" key="9">
    <source>
        <dbReference type="ARBA" id="ARBA00022723"/>
    </source>
</evidence>
<dbReference type="InterPro" id="IPR009014">
    <property type="entry name" value="Transketo_C/PFOR_II"/>
</dbReference>
<protein>
    <recommendedName>
        <fullName evidence="7">Transketolase</fullName>
    </recommendedName>
</protein>
<evidence type="ECO:0000256" key="5">
    <source>
        <dbReference type="ARBA" id="ARBA00007131"/>
    </source>
</evidence>
<dbReference type="InterPro" id="IPR005474">
    <property type="entry name" value="Transketolase_N"/>
</dbReference>
<evidence type="ECO:0000313" key="16">
    <source>
        <dbReference type="Proteomes" id="UP000178098"/>
    </source>
</evidence>
<gene>
    <name evidence="15" type="ORF">A3D08_00135</name>
</gene>
<evidence type="ECO:0000259" key="14">
    <source>
        <dbReference type="SMART" id="SM00861"/>
    </source>
</evidence>
<dbReference type="SUPFAM" id="SSF52922">
    <property type="entry name" value="TK C-terminal domain-like"/>
    <property type="match status" value="1"/>
</dbReference>
<dbReference type="InterPro" id="IPR033248">
    <property type="entry name" value="Transketolase_C"/>
</dbReference>
<dbReference type="Proteomes" id="UP000178098">
    <property type="component" value="Unassembled WGS sequence"/>
</dbReference>
<evidence type="ECO:0000256" key="4">
    <source>
        <dbReference type="ARBA" id="ARBA00001964"/>
    </source>
</evidence>
<name>A0A1F7HEL2_9BACT</name>
<dbReference type="InterPro" id="IPR020826">
    <property type="entry name" value="Transketolase_BS"/>
</dbReference>
<accession>A0A1F7HEL2</accession>
<comment type="cofactor">
    <cofactor evidence="2">
        <name>Mn(2+)</name>
        <dbReference type="ChEBI" id="CHEBI:29035"/>
    </cofactor>
</comment>
<sequence>MTDYEKIARLIRYWIIQSTTKAGSGHLSSSLSAVDLMTVLFFGDFFHYDIDNPAYHNNDRLIFSKGHASPLLYAMWAAAGGIEAEELLTLRTFGSRLEGHPTRAFSFAEIATGSLGQGLSVGLGMALNAKYLDKLSYRTWVLLGDSEMSEGQNWEALQIGAHYCLDNLVGIIDINRLGQRGETMLGYDIEMYARRCEAFGWHALCIDGHDYAQIESAYQNLPKGKPIMIIAKTVKGKGVSFVEDKDGWHGRVLSEEEARKALDELGDVDISWRGDLPKPTQEDPAQYHPKPHPQAENFTQPIAPRKAYGHALVNLHPMYPQMVVLDAEVSNSTFAKVFKEAYPERFFEMYIAEQNMVGVAVGLAARGKIPFVSTFASFFTRAVDQIRVAQYSQVNLNLIGSHVGVSIGEDGPTQMGLEDIAIMRAILRSVVLYPADHVACEKLITCMADSAGISYLRATRTDTQPIYPPQEEFHIGGSKTLKNSKKDEVTLIAAGITLYEALKAYDELIQEDIHVRVIDLYSIKPLDISTLQQAAQETKSLITIEDHFADGGLGDAVRAALYDRPIRVYSLAVCKMPKSGTQRELLDYEEISAPYIVSKVKDILSKQ</sequence>
<evidence type="ECO:0000256" key="8">
    <source>
        <dbReference type="ARBA" id="ARBA00022679"/>
    </source>
</evidence>
<dbReference type="GO" id="GO:0030976">
    <property type="term" value="F:thiamine pyrophosphate binding"/>
    <property type="evidence" value="ECO:0007669"/>
    <property type="project" value="TreeGrafter"/>
</dbReference>
<dbReference type="PANTHER" id="PTHR43195:SF1">
    <property type="entry name" value="FI06132P-RELATED"/>
    <property type="match status" value="1"/>
</dbReference>
<dbReference type="InterPro" id="IPR029061">
    <property type="entry name" value="THDP-binding"/>
</dbReference>
<keyword evidence="11" id="KW-0460">Magnesium</keyword>
<dbReference type="GO" id="GO:0004802">
    <property type="term" value="F:transketolase activity"/>
    <property type="evidence" value="ECO:0007669"/>
    <property type="project" value="TreeGrafter"/>
</dbReference>
<keyword evidence="12" id="KW-0786">Thiamine pyrophosphate</keyword>
<dbReference type="GO" id="GO:0046872">
    <property type="term" value="F:metal ion binding"/>
    <property type="evidence" value="ECO:0007669"/>
    <property type="project" value="UniProtKB-KW"/>
</dbReference>
<reference evidence="15 16" key="1">
    <citation type="journal article" date="2016" name="Nat. Commun.">
        <title>Thousands of microbial genomes shed light on interconnected biogeochemical processes in an aquifer system.</title>
        <authorList>
            <person name="Anantharaman K."/>
            <person name="Brown C.T."/>
            <person name="Hug L.A."/>
            <person name="Sharon I."/>
            <person name="Castelle C.J."/>
            <person name="Probst A.J."/>
            <person name="Thomas B.C."/>
            <person name="Singh A."/>
            <person name="Wilkins M.J."/>
            <person name="Karaoz U."/>
            <person name="Brodie E.L."/>
            <person name="Williams K.H."/>
            <person name="Hubbard S.S."/>
            <person name="Banfield J.F."/>
        </authorList>
    </citation>
    <scope>NUCLEOTIDE SEQUENCE [LARGE SCALE GENOMIC DNA]</scope>
</reference>
<evidence type="ECO:0000313" key="15">
    <source>
        <dbReference type="EMBL" id="OGK29710.1"/>
    </source>
</evidence>
<dbReference type="SMART" id="SM00861">
    <property type="entry name" value="Transket_pyr"/>
    <property type="match status" value="1"/>
</dbReference>
<dbReference type="AlphaFoldDB" id="A0A1F7HEL2"/>
<evidence type="ECO:0000256" key="3">
    <source>
        <dbReference type="ARBA" id="ARBA00001946"/>
    </source>
</evidence>
<comment type="cofactor">
    <cofactor evidence="3">
        <name>Mg(2+)</name>
        <dbReference type="ChEBI" id="CHEBI:18420"/>
    </cofactor>
</comment>
<dbReference type="PANTHER" id="PTHR43195">
    <property type="entry name" value="TRANSKETOLASE"/>
    <property type="match status" value="1"/>
</dbReference>
<feature type="region of interest" description="Disordered" evidence="13">
    <location>
        <begin position="273"/>
        <end position="292"/>
    </location>
</feature>
<keyword evidence="9" id="KW-0479">Metal-binding</keyword>
<dbReference type="Pfam" id="PF00456">
    <property type="entry name" value="Transketolase_N"/>
    <property type="match status" value="1"/>
</dbReference>
<evidence type="ECO:0000256" key="10">
    <source>
        <dbReference type="ARBA" id="ARBA00022837"/>
    </source>
</evidence>
<dbReference type="Pfam" id="PF02779">
    <property type="entry name" value="Transket_pyr"/>
    <property type="match status" value="1"/>
</dbReference>
<evidence type="ECO:0000256" key="1">
    <source>
        <dbReference type="ARBA" id="ARBA00001913"/>
    </source>
</evidence>
<dbReference type="InterPro" id="IPR051424">
    <property type="entry name" value="Transketolase-like"/>
</dbReference>
<dbReference type="EMBL" id="MFZT01000040">
    <property type="protein sequence ID" value="OGK29710.1"/>
    <property type="molecule type" value="Genomic_DNA"/>
</dbReference>
<evidence type="ECO:0000256" key="6">
    <source>
        <dbReference type="ARBA" id="ARBA00011738"/>
    </source>
</evidence>
<comment type="cofactor">
    <cofactor evidence="1">
        <name>Ca(2+)</name>
        <dbReference type="ChEBI" id="CHEBI:29108"/>
    </cofactor>
</comment>
<evidence type="ECO:0000256" key="2">
    <source>
        <dbReference type="ARBA" id="ARBA00001936"/>
    </source>
</evidence>
<dbReference type="SUPFAM" id="SSF52518">
    <property type="entry name" value="Thiamin diphosphate-binding fold (THDP-binding)"/>
    <property type="match status" value="2"/>
</dbReference>
<comment type="similarity">
    <text evidence="5">Belongs to the transketolase family.</text>
</comment>
<dbReference type="Gene3D" id="3.40.50.970">
    <property type="match status" value="2"/>
</dbReference>
<dbReference type="GO" id="GO:0019682">
    <property type="term" value="P:glyceraldehyde-3-phosphate metabolic process"/>
    <property type="evidence" value="ECO:0007669"/>
    <property type="project" value="UniProtKB-ARBA"/>
</dbReference>
<keyword evidence="8" id="KW-0808">Transferase</keyword>
<comment type="cofactor">
    <cofactor evidence="4">
        <name>thiamine diphosphate</name>
        <dbReference type="ChEBI" id="CHEBI:58937"/>
    </cofactor>
</comment>
<evidence type="ECO:0000256" key="13">
    <source>
        <dbReference type="SAM" id="MobiDB-lite"/>
    </source>
</evidence>
<dbReference type="InterPro" id="IPR049557">
    <property type="entry name" value="Transketolase_CS"/>
</dbReference>